<sequence length="146" mass="16609">MSGHGVIVELSNDQLRVSDFTEQSLRVFPNCNNHLGQFCEIGVRKKCKYVHASETSQRRSRSHCRRSNGEIHSLKKLLKHTSVICAKSDTLSDAPLKEKYADSASSPYFGFGGDPKGMMLDRIQKKRRHEATVVYFFNRGRNLQCC</sequence>
<keyword evidence="2" id="KW-1185">Reference proteome</keyword>
<dbReference type="AlphaFoldDB" id="G0P365"/>
<dbReference type="Proteomes" id="UP000008068">
    <property type="component" value="Unassembled WGS sequence"/>
</dbReference>
<evidence type="ECO:0000313" key="2">
    <source>
        <dbReference type="Proteomes" id="UP000008068"/>
    </source>
</evidence>
<protein>
    <submittedName>
        <fullName evidence="1">Uncharacterized protein</fullName>
    </submittedName>
</protein>
<dbReference type="HOGENOM" id="CLU_134001_0_0_1"/>
<gene>
    <name evidence="1" type="ORF">CAEBREN_18793</name>
</gene>
<dbReference type="EMBL" id="GL380037">
    <property type="protein sequence ID" value="EGT43850.1"/>
    <property type="molecule type" value="Genomic_DNA"/>
</dbReference>
<dbReference type="InParanoid" id="G0P365"/>
<evidence type="ECO:0000313" key="1">
    <source>
        <dbReference type="EMBL" id="EGT43850.1"/>
    </source>
</evidence>
<name>G0P365_CAEBE</name>
<reference evidence="2" key="1">
    <citation type="submission" date="2011-07" db="EMBL/GenBank/DDBJ databases">
        <authorList>
            <consortium name="Caenorhabditis brenneri Sequencing and Analysis Consortium"/>
            <person name="Wilson R.K."/>
        </authorList>
    </citation>
    <scope>NUCLEOTIDE SEQUENCE [LARGE SCALE GENOMIC DNA]</scope>
    <source>
        <strain evidence="2">PB2801</strain>
    </source>
</reference>
<proteinExistence type="predicted"/>
<organism evidence="2">
    <name type="scientific">Caenorhabditis brenneri</name>
    <name type="common">Nematode worm</name>
    <dbReference type="NCBI Taxonomy" id="135651"/>
    <lineage>
        <taxon>Eukaryota</taxon>
        <taxon>Metazoa</taxon>
        <taxon>Ecdysozoa</taxon>
        <taxon>Nematoda</taxon>
        <taxon>Chromadorea</taxon>
        <taxon>Rhabditida</taxon>
        <taxon>Rhabditina</taxon>
        <taxon>Rhabditomorpha</taxon>
        <taxon>Rhabditoidea</taxon>
        <taxon>Rhabditidae</taxon>
        <taxon>Peloderinae</taxon>
        <taxon>Caenorhabditis</taxon>
    </lineage>
</organism>
<accession>G0P365</accession>